<evidence type="ECO:0000313" key="3">
    <source>
        <dbReference type="Proteomes" id="UP001432322"/>
    </source>
</evidence>
<accession>A0AAV5W275</accession>
<dbReference type="EMBL" id="BTSY01000004">
    <property type="protein sequence ID" value="GMT26236.1"/>
    <property type="molecule type" value="Genomic_DNA"/>
</dbReference>
<feature type="region of interest" description="Disordered" evidence="1">
    <location>
        <begin position="92"/>
        <end position="112"/>
    </location>
</feature>
<dbReference type="Gene3D" id="1.10.880.10">
    <property type="entry name" value="Transcription factor, Skn-1-like, DNA-binding domain"/>
    <property type="match status" value="1"/>
</dbReference>
<sequence length="233" mass="26897">CNPYFPLFDYFSMSDVLIGSHLEERKRSVDRARAKASNIGRFAREHLRKSIDAVDSMVNRLLDNHVSSSIDVAALQQLQLKNMQQLQQREIPAGSEMDVEVEEEESEEGPVIDRTQKTRRDSYENRLRKLGLDLTRQHLAEMCIDEFNTLLVTRNLSIKDATAARKIRRGLKSQFIRTRKIREEREQRLKLRERAMRSEARDQIASLLRDTVAAPDPSVDTVASAQSEVIIIY</sequence>
<feature type="compositionally biased region" description="Acidic residues" evidence="1">
    <location>
        <begin position="97"/>
        <end position="110"/>
    </location>
</feature>
<evidence type="ECO:0000256" key="1">
    <source>
        <dbReference type="SAM" id="MobiDB-lite"/>
    </source>
</evidence>
<gene>
    <name evidence="2" type="ORF">PFISCL1PPCAC_17533</name>
</gene>
<dbReference type="AlphaFoldDB" id="A0AAV5W275"/>
<protein>
    <submittedName>
        <fullName evidence="2">Uncharacterized protein</fullName>
    </submittedName>
</protein>
<organism evidence="2 3">
    <name type="scientific">Pristionchus fissidentatus</name>
    <dbReference type="NCBI Taxonomy" id="1538716"/>
    <lineage>
        <taxon>Eukaryota</taxon>
        <taxon>Metazoa</taxon>
        <taxon>Ecdysozoa</taxon>
        <taxon>Nematoda</taxon>
        <taxon>Chromadorea</taxon>
        <taxon>Rhabditida</taxon>
        <taxon>Rhabditina</taxon>
        <taxon>Diplogasteromorpha</taxon>
        <taxon>Diplogasteroidea</taxon>
        <taxon>Neodiplogasteridae</taxon>
        <taxon>Pristionchus</taxon>
    </lineage>
</organism>
<keyword evidence="3" id="KW-1185">Reference proteome</keyword>
<comment type="caution">
    <text evidence="2">The sequence shown here is derived from an EMBL/GenBank/DDBJ whole genome shotgun (WGS) entry which is preliminary data.</text>
</comment>
<feature type="non-terminal residue" evidence="2">
    <location>
        <position position="1"/>
    </location>
</feature>
<dbReference type="Proteomes" id="UP001432322">
    <property type="component" value="Unassembled WGS sequence"/>
</dbReference>
<evidence type="ECO:0000313" key="2">
    <source>
        <dbReference type="EMBL" id="GMT26236.1"/>
    </source>
</evidence>
<name>A0AAV5W275_9BILA</name>
<reference evidence="2" key="1">
    <citation type="submission" date="2023-10" db="EMBL/GenBank/DDBJ databases">
        <title>Genome assembly of Pristionchus species.</title>
        <authorList>
            <person name="Yoshida K."/>
            <person name="Sommer R.J."/>
        </authorList>
    </citation>
    <scope>NUCLEOTIDE SEQUENCE</scope>
    <source>
        <strain evidence="2">RS5133</strain>
    </source>
</reference>
<proteinExistence type="predicted"/>